<keyword evidence="2" id="KW-1133">Transmembrane helix</keyword>
<evidence type="ECO:0000256" key="2">
    <source>
        <dbReference type="SAM" id="Phobius"/>
    </source>
</evidence>
<organism evidence="3 4">
    <name type="scientific">Pristionchus entomophagus</name>
    <dbReference type="NCBI Taxonomy" id="358040"/>
    <lineage>
        <taxon>Eukaryota</taxon>
        <taxon>Metazoa</taxon>
        <taxon>Ecdysozoa</taxon>
        <taxon>Nematoda</taxon>
        <taxon>Chromadorea</taxon>
        <taxon>Rhabditida</taxon>
        <taxon>Rhabditina</taxon>
        <taxon>Diplogasteromorpha</taxon>
        <taxon>Diplogasteroidea</taxon>
        <taxon>Neodiplogasteridae</taxon>
        <taxon>Pristionchus</taxon>
    </lineage>
</organism>
<dbReference type="InterPro" id="IPR004151">
    <property type="entry name" value="7TM_GPCR_serpentine_rcpt_Sre"/>
</dbReference>
<sequence length="223" mass="25823">MSDSLWIIFFVDQDILPDPFKSNFVILTIIEVSHKLVGDLLTLIVIFFAVYVFYKVQYFHFNLAVIWVNAYIIGLFYVTSRLILIPFQFGVFALCFVATYEKVPRRYISGIIIISNYIVSAFLGYLAVHKIIHGFYYLALVFITSNIAYLTVLYLNWAGKRKQNELLEKYRGYSVSYRWQLQQNIEAAKQLAVLMIIINLCISVILPCIFVPALLLDNDENGK</sequence>
<feature type="transmembrane region" description="Helical" evidence="2">
    <location>
        <begin position="107"/>
        <end position="128"/>
    </location>
</feature>
<dbReference type="PANTHER" id="PTHR23128:SF132">
    <property type="entry name" value="SERPENTINE RECEPTOR, CLASS E (EPSILON)-RELATED"/>
    <property type="match status" value="1"/>
</dbReference>
<dbReference type="GO" id="GO:0016020">
    <property type="term" value="C:membrane"/>
    <property type="evidence" value="ECO:0007669"/>
    <property type="project" value="InterPro"/>
</dbReference>
<accession>A0AAV5UJF4</accession>
<comment type="caution">
    <text evidence="3">The sequence shown here is derived from an EMBL/GenBank/DDBJ whole genome shotgun (WGS) entry which is preliminary data.</text>
</comment>
<dbReference type="GO" id="GO:0007606">
    <property type="term" value="P:sensory perception of chemical stimulus"/>
    <property type="evidence" value="ECO:0007669"/>
    <property type="project" value="InterPro"/>
</dbReference>
<feature type="transmembrane region" description="Helical" evidence="2">
    <location>
        <begin position="134"/>
        <end position="155"/>
    </location>
</feature>
<dbReference type="PANTHER" id="PTHR23128">
    <property type="entry name" value="SERPENTINE RECEPTOR, CLASS E (EPSILON)-RELATED"/>
    <property type="match status" value="1"/>
</dbReference>
<gene>
    <name evidence="3" type="ORF">PENTCL1PPCAC_28617</name>
</gene>
<keyword evidence="4" id="KW-1185">Reference proteome</keyword>
<evidence type="ECO:0000256" key="1">
    <source>
        <dbReference type="ARBA" id="ARBA00006803"/>
    </source>
</evidence>
<evidence type="ECO:0008006" key="5">
    <source>
        <dbReference type="Google" id="ProtNLM"/>
    </source>
</evidence>
<keyword evidence="2" id="KW-0812">Transmembrane</keyword>
<dbReference type="Pfam" id="PF03125">
    <property type="entry name" value="Sre"/>
    <property type="match status" value="1"/>
</dbReference>
<name>A0AAV5UJF4_9BILA</name>
<evidence type="ECO:0000313" key="3">
    <source>
        <dbReference type="EMBL" id="GMT06443.1"/>
    </source>
</evidence>
<reference evidence="3" key="1">
    <citation type="submission" date="2023-10" db="EMBL/GenBank/DDBJ databases">
        <title>Genome assembly of Pristionchus species.</title>
        <authorList>
            <person name="Yoshida K."/>
            <person name="Sommer R.J."/>
        </authorList>
    </citation>
    <scope>NUCLEOTIDE SEQUENCE</scope>
    <source>
        <strain evidence="3">RS0144</strain>
    </source>
</reference>
<feature type="transmembrane region" description="Helical" evidence="2">
    <location>
        <begin position="61"/>
        <end position="77"/>
    </location>
</feature>
<comment type="similarity">
    <text evidence="1">Belongs to the nematode receptor-like protein sre family.</text>
</comment>
<dbReference type="Proteomes" id="UP001432027">
    <property type="component" value="Unassembled WGS sequence"/>
</dbReference>
<feature type="transmembrane region" description="Helical" evidence="2">
    <location>
        <begin position="83"/>
        <end position="100"/>
    </location>
</feature>
<dbReference type="AlphaFoldDB" id="A0AAV5UJF4"/>
<feature type="transmembrane region" description="Helical" evidence="2">
    <location>
        <begin position="36"/>
        <end position="54"/>
    </location>
</feature>
<dbReference type="EMBL" id="BTSX01000006">
    <property type="protein sequence ID" value="GMT06443.1"/>
    <property type="molecule type" value="Genomic_DNA"/>
</dbReference>
<protein>
    <recommendedName>
        <fullName evidence="5">G protein-coupled receptor</fullName>
    </recommendedName>
</protein>
<feature type="non-terminal residue" evidence="3">
    <location>
        <position position="223"/>
    </location>
</feature>
<keyword evidence="2" id="KW-0472">Membrane</keyword>
<feature type="transmembrane region" description="Helical" evidence="2">
    <location>
        <begin position="191"/>
        <end position="215"/>
    </location>
</feature>
<evidence type="ECO:0000313" key="4">
    <source>
        <dbReference type="Proteomes" id="UP001432027"/>
    </source>
</evidence>
<proteinExistence type="inferred from homology"/>